<dbReference type="GO" id="GO:0030234">
    <property type="term" value="F:enzyme regulator activity"/>
    <property type="evidence" value="ECO:0007669"/>
    <property type="project" value="UniProtKB-UniRule"/>
</dbReference>
<evidence type="ECO:0000256" key="8">
    <source>
        <dbReference type="ARBA" id="ARBA00045174"/>
    </source>
</evidence>
<dbReference type="EMBL" id="GFDF01007243">
    <property type="protein sequence ID" value="JAV06841.1"/>
    <property type="molecule type" value="Transcribed_RNA"/>
</dbReference>
<dbReference type="UniPathway" id="UPA00378"/>
<protein>
    <recommendedName>
        <fullName evidence="3 10">Dolichol phosphate-mannose biosynthesis regulatory protein</fullName>
    </recommendedName>
</protein>
<comment type="subcellular location">
    <subcellularLocation>
        <location evidence="1 10">Endoplasmic reticulum membrane</location>
        <topology evidence="1 10">Multi-pass membrane protein</topology>
    </subcellularLocation>
</comment>
<dbReference type="Pfam" id="PF07297">
    <property type="entry name" value="DPM2"/>
    <property type="match status" value="1"/>
</dbReference>
<organism evidence="11">
    <name type="scientific">Nyssomyia neivai</name>
    <dbReference type="NCBI Taxonomy" id="330878"/>
    <lineage>
        <taxon>Eukaryota</taxon>
        <taxon>Metazoa</taxon>
        <taxon>Ecdysozoa</taxon>
        <taxon>Arthropoda</taxon>
        <taxon>Hexapoda</taxon>
        <taxon>Insecta</taxon>
        <taxon>Pterygota</taxon>
        <taxon>Neoptera</taxon>
        <taxon>Endopterygota</taxon>
        <taxon>Diptera</taxon>
        <taxon>Nematocera</taxon>
        <taxon>Psychodoidea</taxon>
        <taxon>Psychodidae</taxon>
        <taxon>Nyssomyia</taxon>
    </lineage>
</organism>
<evidence type="ECO:0000256" key="6">
    <source>
        <dbReference type="ARBA" id="ARBA00022989"/>
    </source>
</evidence>
<reference evidence="11" key="1">
    <citation type="submission" date="2016-12" db="EMBL/GenBank/DDBJ databases">
        <title>An insight into the sialome and mialome of the sand fly, Nyssomyia neivai.</title>
        <authorList>
            <person name="Sebastian V."/>
            <person name="Goulart T.M."/>
            <person name="Oliveira W."/>
            <person name="Calvo E."/>
            <person name="Oliveira L.F."/>
            <person name="Pinto M.C."/>
            <person name="Rosselino A.M."/>
            <person name="Ribeiro J.M."/>
        </authorList>
    </citation>
    <scope>NUCLEOTIDE SEQUENCE</scope>
</reference>
<proteinExistence type="inferred from homology"/>
<feature type="transmembrane region" description="Helical" evidence="10">
    <location>
        <begin position="47"/>
        <end position="68"/>
    </location>
</feature>
<accession>A0A1L8DK93</accession>
<dbReference type="InterPro" id="IPR009914">
    <property type="entry name" value="DPM2"/>
</dbReference>
<evidence type="ECO:0000256" key="10">
    <source>
        <dbReference type="RuleBase" id="RU365084"/>
    </source>
</evidence>
<keyword evidence="5 10" id="KW-0256">Endoplasmic reticulum</keyword>
<keyword evidence="7 10" id="KW-0472">Membrane</keyword>
<dbReference type="GO" id="GO:0006506">
    <property type="term" value="P:GPI anchor biosynthetic process"/>
    <property type="evidence" value="ECO:0007669"/>
    <property type="project" value="TreeGrafter"/>
</dbReference>
<evidence type="ECO:0000256" key="3">
    <source>
        <dbReference type="ARBA" id="ARBA00018157"/>
    </source>
</evidence>
<evidence type="ECO:0000256" key="4">
    <source>
        <dbReference type="ARBA" id="ARBA00022692"/>
    </source>
</evidence>
<evidence type="ECO:0000256" key="2">
    <source>
        <dbReference type="ARBA" id="ARBA00005478"/>
    </source>
</evidence>
<comment type="subunit">
    <text evidence="9">Component of the dolichol-phosphate mannose (DPM) synthase complex composed of DPM1, DPM2 and DPM3; in the complex interacts directly with DPM3. Component of the glycosylphosphatidylinositol-N-acetylglucosaminyltransferase (GPI-GnT) complex composed at least by PIGA, PIGC, PIGH, PIGP, PIGQ, PIGY and DPM2. Interacts with PIGA, PIGC and PIGQ.</text>
</comment>
<dbReference type="GO" id="GO:0180047">
    <property type="term" value="P:dolichol phosphate mannose biosynthetic process"/>
    <property type="evidence" value="ECO:0007669"/>
    <property type="project" value="InterPro"/>
</dbReference>
<evidence type="ECO:0000313" key="11">
    <source>
        <dbReference type="EMBL" id="JAV06841.1"/>
    </source>
</evidence>
<comment type="pathway">
    <text evidence="10">Protein modification; protein glycosylation.</text>
</comment>
<dbReference type="PANTHER" id="PTHR15039:SF11">
    <property type="entry name" value="DOLICHOL PHOSPHATE-MANNOSE BIOSYNTHESIS REGULATORY PROTEIN"/>
    <property type="match status" value="1"/>
</dbReference>
<comment type="function">
    <text evidence="8">Regulates the biosynthesis of dolichol phosphate-mannose. Regulatory subunit of the dolichol-phosphate mannose (DPM) synthase complex; essential for the ER localization and stable expression of DPM1. Part of the glycosylphosphatidylinositol-N-acetylglucosaminyltransferase (GPI-GnT) complex that catalyzes the transfer of N-acetylglucosamine from UDP-N-acetylglucosamine to phosphatidylinositol and participates in the first step of GPI biosynthesis. May act by regulating the GPI-GNT complex.</text>
</comment>
<name>A0A1L8DK93_9DIPT</name>
<evidence type="ECO:0000256" key="9">
    <source>
        <dbReference type="ARBA" id="ARBA00046896"/>
    </source>
</evidence>
<keyword evidence="4 10" id="KW-0812">Transmembrane</keyword>
<dbReference type="PANTHER" id="PTHR15039">
    <property type="entry name" value="DOLICHOL PHOSPHATE-MANNOSE BIOSYNTHESIS REGULATORY PROTEIN"/>
    <property type="match status" value="1"/>
</dbReference>
<dbReference type="GO" id="GO:0005789">
    <property type="term" value="C:endoplasmic reticulum membrane"/>
    <property type="evidence" value="ECO:0007669"/>
    <property type="project" value="UniProtKB-SubCell"/>
</dbReference>
<dbReference type="GO" id="GO:0033185">
    <property type="term" value="C:dolichol-phosphate-mannose synthase complex"/>
    <property type="evidence" value="ECO:0007669"/>
    <property type="project" value="TreeGrafter"/>
</dbReference>
<evidence type="ECO:0000256" key="1">
    <source>
        <dbReference type="ARBA" id="ARBA00004477"/>
    </source>
</evidence>
<comment type="similarity">
    <text evidence="2 10">Belongs to the DPM2 family.</text>
</comment>
<evidence type="ECO:0000256" key="7">
    <source>
        <dbReference type="ARBA" id="ARBA00023136"/>
    </source>
</evidence>
<feature type="transmembrane region" description="Helical" evidence="10">
    <location>
        <begin position="9"/>
        <end position="27"/>
    </location>
</feature>
<comment type="function">
    <text evidence="10">Regulatory subunit of the dolichol-phosphate mannose (DPM) synthase complex; essential for the ER localization.</text>
</comment>
<sequence length="77" mass="9116">MRDSVIGKIILTLTSCAFIYYFSWLLLPFIQVEDDWIHSLFLPVEFAFMLPVIFGIFFIGALSLFTYFHVRKYVKIL</sequence>
<dbReference type="AlphaFoldDB" id="A0A1L8DK93"/>
<keyword evidence="6 10" id="KW-1133">Transmembrane helix</keyword>
<evidence type="ECO:0000256" key="5">
    <source>
        <dbReference type="ARBA" id="ARBA00022824"/>
    </source>
</evidence>